<dbReference type="EMBL" id="JADKNH010000001">
    <property type="protein sequence ID" value="MBF4691635.1"/>
    <property type="molecule type" value="Genomic_DNA"/>
</dbReference>
<evidence type="ECO:0000313" key="6">
    <source>
        <dbReference type="Proteomes" id="UP000614200"/>
    </source>
</evidence>
<comment type="function">
    <text evidence="2">Pyridoxal 5'-phosphate (PLP)-binding protein, which is involved in PLP homeostasis.</text>
</comment>
<dbReference type="Pfam" id="PF01168">
    <property type="entry name" value="Ala_racemase_N"/>
    <property type="match status" value="1"/>
</dbReference>
<name>A0ABR9ZNY5_9FIRM</name>
<evidence type="ECO:0000256" key="2">
    <source>
        <dbReference type="HAMAP-Rule" id="MF_02087"/>
    </source>
</evidence>
<dbReference type="RefSeq" id="WP_194699881.1">
    <property type="nucleotide sequence ID" value="NZ_JADKNH010000001.1"/>
</dbReference>
<comment type="similarity">
    <text evidence="2 3">Belongs to the pyridoxal phosphate-binding protein YggS/PROSC family.</text>
</comment>
<feature type="modified residue" description="N6-(pyridoxal phosphate)lysine" evidence="2">
    <location>
        <position position="37"/>
    </location>
</feature>
<evidence type="ECO:0000313" key="5">
    <source>
        <dbReference type="EMBL" id="MBF4691635.1"/>
    </source>
</evidence>
<keyword evidence="1 2" id="KW-0663">Pyridoxal phosphate</keyword>
<dbReference type="InterPro" id="IPR011078">
    <property type="entry name" value="PyrdxlP_homeostasis"/>
</dbReference>
<dbReference type="PANTHER" id="PTHR10146:SF14">
    <property type="entry name" value="PYRIDOXAL PHOSPHATE HOMEOSTASIS PROTEIN"/>
    <property type="match status" value="1"/>
</dbReference>
<dbReference type="InterPro" id="IPR001608">
    <property type="entry name" value="Ala_racemase_N"/>
</dbReference>
<proteinExistence type="inferred from homology"/>
<dbReference type="HAMAP" id="MF_02087">
    <property type="entry name" value="PLP_homeostasis"/>
    <property type="match status" value="1"/>
</dbReference>
<evidence type="ECO:0000259" key="4">
    <source>
        <dbReference type="Pfam" id="PF01168"/>
    </source>
</evidence>
<evidence type="ECO:0000256" key="1">
    <source>
        <dbReference type="ARBA" id="ARBA00022898"/>
    </source>
</evidence>
<evidence type="ECO:0000256" key="3">
    <source>
        <dbReference type="RuleBase" id="RU004514"/>
    </source>
</evidence>
<organism evidence="5 6">
    <name type="scientific">Fusibacter ferrireducens</name>
    <dbReference type="NCBI Taxonomy" id="2785058"/>
    <lineage>
        <taxon>Bacteria</taxon>
        <taxon>Bacillati</taxon>
        <taxon>Bacillota</taxon>
        <taxon>Clostridia</taxon>
        <taxon>Eubacteriales</taxon>
        <taxon>Eubacteriales Family XII. Incertae Sedis</taxon>
        <taxon>Fusibacter</taxon>
    </lineage>
</organism>
<dbReference type="PIRSF" id="PIRSF004848">
    <property type="entry name" value="YBL036c_PLPDEIII"/>
    <property type="match status" value="1"/>
</dbReference>
<feature type="domain" description="Alanine racemase N-terminal" evidence="4">
    <location>
        <begin position="29"/>
        <end position="228"/>
    </location>
</feature>
<protein>
    <recommendedName>
        <fullName evidence="2">Pyridoxal phosphate homeostasis protein</fullName>
        <shortName evidence="2">PLP homeostasis protein</shortName>
    </recommendedName>
</protein>
<dbReference type="InterPro" id="IPR029066">
    <property type="entry name" value="PLP-binding_barrel"/>
</dbReference>
<accession>A0ABR9ZNY5</accession>
<dbReference type="Proteomes" id="UP000614200">
    <property type="component" value="Unassembled WGS sequence"/>
</dbReference>
<dbReference type="PANTHER" id="PTHR10146">
    <property type="entry name" value="PROLINE SYNTHETASE CO-TRANSCRIBED BACTERIAL HOMOLOG PROTEIN"/>
    <property type="match status" value="1"/>
</dbReference>
<keyword evidence="6" id="KW-1185">Reference proteome</keyword>
<dbReference type="SUPFAM" id="SSF51419">
    <property type="entry name" value="PLP-binding barrel"/>
    <property type="match status" value="1"/>
</dbReference>
<dbReference type="NCBIfam" id="TIGR00044">
    <property type="entry name" value="YggS family pyridoxal phosphate-dependent enzyme"/>
    <property type="match status" value="1"/>
</dbReference>
<gene>
    <name evidence="5" type="ORF">ISU02_00820</name>
</gene>
<dbReference type="Gene3D" id="3.20.20.10">
    <property type="entry name" value="Alanine racemase"/>
    <property type="match status" value="1"/>
</dbReference>
<dbReference type="CDD" id="cd00635">
    <property type="entry name" value="PLPDE_III_YBL036c_like"/>
    <property type="match status" value="1"/>
</dbReference>
<comment type="caution">
    <text evidence="5">The sequence shown here is derived from an EMBL/GenBank/DDBJ whole genome shotgun (WGS) entry which is preliminary data.</text>
</comment>
<reference evidence="5 6" key="1">
    <citation type="submission" date="2020-11" db="EMBL/GenBank/DDBJ databases">
        <title>Fusibacter basophilias sp. nov.</title>
        <authorList>
            <person name="Qiu D."/>
        </authorList>
    </citation>
    <scope>NUCLEOTIDE SEQUENCE [LARGE SCALE GENOMIC DNA]</scope>
    <source>
        <strain evidence="5 6">Q10-2</strain>
    </source>
</reference>
<sequence>MYSYLKENIESVKAHIQSACVKAGRSVDAVALLGVTKTYEADVMNAAIEYGITDIAENKVQEILRKYDDVNKGVNWHLIGHLQSNKVKYIIDKVELIHSVDSLKLAVEIDKRAGQIHKIQDVLIQINIQDEASKFGILPSELGALLEGMSTLKHIRICGLMYIAPIVEKSEQLRDDFRLMKKMFDDLNNTPYSNVEPLHLSMGMSSDYEVAIEEGATMVRIGTKIFGKRTYQTK</sequence>